<feature type="region of interest" description="Disordered" evidence="5">
    <location>
        <begin position="1480"/>
        <end position="1524"/>
    </location>
</feature>
<dbReference type="CDD" id="cd19681">
    <property type="entry name" value="UBR-box_BIG_like"/>
    <property type="match status" value="1"/>
</dbReference>
<accession>A0A8J5SEY4</accession>
<dbReference type="GO" id="GO:0005829">
    <property type="term" value="C:cytosol"/>
    <property type="evidence" value="ECO:0007669"/>
    <property type="project" value="TreeGrafter"/>
</dbReference>
<reference evidence="7" key="2">
    <citation type="submission" date="2021-02" db="EMBL/GenBank/DDBJ databases">
        <authorList>
            <person name="Kimball J.A."/>
            <person name="Haas M.W."/>
            <person name="Macchietto M."/>
            <person name="Kono T."/>
            <person name="Duquette J."/>
            <person name="Shao M."/>
        </authorList>
    </citation>
    <scope>NUCLEOTIDE SEQUENCE</scope>
    <source>
        <tissue evidence="7">Fresh leaf tissue</tissue>
    </source>
</reference>
<dbReference type="PANTHER" id="PTHR21725:SF1">
    <property type="entry name" value="E3 UBIQUITIN-PROTEIN LIGASE UBR4"/>
    <property type="match status" value="1"/>
</dbReference>
<dbReference type="SMART" id="SM00396">
    <property type="entry name" value="ZnF_UBR1"/>
    <property type="match status" value="1"/>
</dbReference>
<dbReference type="PANTHER" id="PTHR21725">
    <property type="entry name" value="E3 UBIQUITIN-PROTEIN LIGASE UBR4"/>
    <property type="match status" value="1"/>
</dbReference>
<sequence length="2456" mass="271901">MAAEISALLDLLLRPATGDRDPPGRRLRGPAARAGLEALAGALAAGPPPDPARARAVLAAARAVVSAVLSASVEQVESTVVEIVERSLEFCLLYLEKSSYACDDYGLLNEVAYFMESVLLRGIPSKVYSLEPSVVNDVIEQWSSIQADSERVSPQEKYFCYLKGFNCSNSGDDLQRFRLTLSPECLQQDYVIAENTESLHTASPNGMVSIAQHFAVVHLHCIPLLLTLVQKLCQSPALEVIEDTNFNMRLSFGQRILKLVHGLAMEFPCDASDTMILYSVARCTDSLPVLFRLKFKFSNHDRVFSGDGVGTVLLQILDEFLQIIHIIFCNNDICTTVQVCILASLLEIFSPEKWRYDKSAACLVPPLAYSSHIVQYVLKLLNDTKRWTSRVDRDRPGKDVLGYSCNYEVNGLSCHARSKRVPLLKKYTCEEYAQLIFPSEEQWLDDLVHLIFFLHEEGVKSMLILEKPQLTCTKQVALSELESVTSHEEEALFGNLFSEARSTGVADSVEQPISLGSGTSNSQHGPIQLAADLICFMKISIFSSGWCTAIYMDTCRKFQSNHLEQFLSILQCPAFCSDESTATTSLLEVNSLHIKTACFELLQVFLISDECPASLREGLVEKVFNAENGMYTYNNYTLALVAHAIGSGTNSIYNLGRTVFVQYVDYLLEKANDKSSGSLDFNGFCKTLPCAFHLEILLVAFHSTTGSEKAGLINIVLSSLEKMRQPPLGVNASGLTRWALLLSRLLLVLRHMLLYPLAYPSWLFMRLRSRMRDILLKEDQSRSMNDCLPSFTTVIVEGMFADTIKEYTATSSLFPQLIDVTPDHAEFYFDKSAVEALGLNLDDLCTTISEILGVWNGRKAEVADDLIVERYLFLICWSTLSSIGYSDGYGSVLNPEFADVNFFVRFALTVSDDASSLLDANLPAVIFGFLKLLHSEILCGSSVLESWDFSRKGAWLSLILSLINTGFWGHQTSEKPDVSLHGQQVVHDGELFGKSLLTYISENSGHCLNVFSCLLQTYLHTFKEAYISFLHKGRLSKDHCYPSWLLKHTAFDKSKHHLLFEKVGSNMAMLEPICDLLSKIDQVATKLGEGRKDYFFLKCMLHGFPLDYASNNSAILSCVLVINEIIHTLNGYIKIMRPNDRDQADVGVISKLLSMIMTVRSDRIFKSVHKLCDSIFSSLINEKDDLAGYSDLFLLKQLEGYLADINSKESMDHGVKEIIVSTVVDLVEDLQSKTDVFKFFLGDAEGAPKGVSSLFAPVQADMSIFIDVLDKLQSEQVNLKILNLFTDILGDGFCPDLKQKLQNKFIGMEVTCFSSWLESRMLGHSTKIESSNCTTSGPTTLRELAMDFLMRLTCPSSETLAKELQHHLFDSMLLLLDRAFISCDLQTAKAHFHFIAQLSTEESHFKQLFEKTLILMETMVGNETLLHTLKFLFTCVESVFGDSGSNRSALKRLSSKSSGNSFGSGSLIPKQLKNSDSLVLRSNQESNSTVDCDASSGEEDEDDGTSDGELVSMDRDEEEDGNSERALASKVCTFTSSGSNFMEQHWYFCYTCDLTVSKGCCSVCAKVCHRGHRVVYSRSSRFFCDCGAGGVRGSNCQCLKPRKFTGTSSVPPPVTSSFQPILPYHEDVEHVADSGSDFDDDISTEADNCIKLSVPKGFNDELPVFLKNLNIEVRMLEICKKLLPMILSQRELNLLKDRKVFLGGDMPMSHASDIFQLKKAFKSGSLDLKIKADYPNSRELKSHLANGSVTKSLLSISIRGKLAVGEGDKVAIFDVGQIIGQPTAAPITADKTNVKPLSRNIVRFEIVHLIFNPLVEHYLSVAGYEDCQVLTLNSRGEVTDRLAIELALQGAYIRRVEWVPGSQVQLMVVTNKFVKIYDLSQDNISPLHYFTVADDIIVDATLVPSSMGKLVLLVLSEGGLLYRLNVALAGDVGTKTLTDTVLVKDAVSMHKGLSLYFSSTYRLLFVSHQDGTTFMGRLDVDSSSITELSYICENDQDGKSKPAGLYRWRELIVGSGTLACLSKFKSNSPLAVSLGPHELFAQNMRSASGSNAPVVGVAAYKPLSKDKAHCLLLYDDGSLHIYSHTSSGGDSSTTLTAEQTKKLGSSILSNRAYAGTKPEFPLDFFEKTVCITCDVKFISDTTKSSDSESIKQRLTSDDGYLESLTSAGFKVTTSNPNPDNVMVGCRIHVGNTSASNIPSEITIFHRVIKLDEGMRSWYDIPFTTAESLLADEEFTIIVGRTFDGSSIPRIDSIEVYGRAKDEFGWKEKMDAVLDMEAHVLGGSSSGGKSGKKPQTMQAAPIQEQVLADALRVLSQIYLLCQPSFCTDTIDADMELNNLKCRSLLETIFQSDREPLLHSAACHALQAVFPKKEIYYHVKDTMRLRGVIKSLPAITSRIGVGGAASSWVTKEFIAQIHTVSKVAMHRKSNLTSFLETHGINFTQHANICQMKKAISLI</sequence>
<evidence type="ECO:0000256" key="3">
    <source>
        <dbReference type="ARBA" id="ARBA00022833"/>
    </source>
</evidence>
<evidence type="ECO:0000259" key="6">
    <source>
        <dbReference type="PROSITE" id="PS51157"/>
    </source>
</evidence>
<keyword evidence="8" id="KW-1185">Reference proteome</keyword>
<dbReference type="EMBL" id="JAAALK010000287">
    <property type="protein sequence ID" value="KAG8056406.1"/>
    <property type="molecule type" value="Genomic_DNA"/>
</dbReference>
<dbReference type="GO" id="GO:0009926">
    <property type="term" value="P:auxin polar transport"/>
    <property type="evidence" value="ECO:0007669"/>
    <property type="project" value="TreeGrafter"/>
</dbReference>
<keyword evidence="3" id="KW-0862">Zinc</keyword>
<dbReference type="GO" id="GO:0008270">
    <property type="term" value="F:zinc ion binding"/>
    <property type="evidence" value="ECO:0007669"/>
    <property type="project" value="UniProtKB-KW"/>
</dbReference>
<evidence type="ECO:0000313" key="8">
    <source>
        <dbReference type="Proteomes" id="UP000729402"/>
    </source>
</evidence>
<dbReference type="OrthoDB" id="30336at2759"/>
<dbReference type="InterPro" id="IPR003126">
    <property type="entry name" value="Znf_UBR"/>
</dbReference>
<evidence type="ECO:0000313" key="7">
    <source>
        <dbReference type="EMBL" id="KAG8056406.1"/>
    </source>
</evidence>
<evidence type="ECO:0000256" key="1">
    <source>
        <dbReference type="ARBA" id="ARBA00022723"/>
    </source>
</evidence>
<reference evidence="7" key="1">
    <citation type="journal article" date="2021" name="bioRxiv">
        <title>Whole Genome Assembly and Annotation of Northern Wild Rice, Zizania palustris L., Supports a Whole Genome Duplication in the Zizania Genus.</title>
        <authorList>
            <person name="Haas M."/>
            <person name="Kono T."/>
            <person name="Macchietto M."/>
            <person name="Millas R."/>
            <person name="McGilp L."/>
            <person name="Shao M."/>
            <person name="Duquette J."/>
            <person name="Hirsch C.N."/>
            <person name="Kimball J."/>
        </authorList>
    </citation>
    <scope>NUCLEOTIDE SEQUENCE</scope>
    <source>
        <tissue evidence="7">Fresh leaf tissue</tissue>
    </source>
</reference>
<evidence type="ECO:0000256" key="4">
    <source>
        <dbReference type="PROSITE-ProRule" id="PRU00508"/>
    </source>
</evidence>
<dbReference type="Proteomes" id="UP000729402">
    <property type="component" value="Unassembled WGS sequence"/>
</dbReference>
<evidence type="ECO:0000256" key="2">
    <source>
        <dbReference type="ARBA" id="ARBA00022771"/>
    </source>
</evidence>
<name>A0A8J5SEY4_ZIZPA</name>
<keyword evidence="1" id="KW-0479">Metal-binding</keyword>
<feature type="compositionally biased region" description="Polar residues" evidence="5">
    <location>
        <begin position="1480"/>
        <end position="1490"/>
    </location>
</feature>
<feature type="zinc finger region" description="UBR-type" evidence="4">
    <location>
        <begin position="1530"/>
        <end position="1601"/>
    </location>
</feature>
<dbReference type="GO" id="GO:0009506">
    <property type="term" value="C:plasmodesma"/>
    <property type="evidence" value="ECO:0007669"/>
    <property type="project" value="TreeGrafter"/>
</dbReference>
<gene>
    <name evidence="7" type="ORF">GUJ93_ZPchr0002g24032</name>
</gene>
<keyword evidence="2" id="KW-0863">Zinc-finger</keyword>
<organism evidence="7 8">
    <name type="scientific">Zizania palustris</name>
    <name type="common">Northern wild rice</name>
    <dbReference type="NCBI Taxonomy" id="103762"/>
    <lineage>
        <taxon>Eukaryota</taxon>
        <taxon>Viridiplantae</taxon>
        <taxon>Streptophyta</taxon>
        <taxon>Embryophyta</taxon>
        <taxon>Tracheophyta</taxon>
        <taxon>Spermatophyta</taxon>
        <taxon>Magnoliopsida</taxon>
        <taxon>Liliopsida</taxon>
        <taxon>Poales</taxon>
        <taxon>Poaceae</taxon>
        <taxon>BOP clade</taxon>
        <taxon>Oryzoideae</taxon>
        <taxon>Oryzeae</taxon>
        <taxon>Zizaniinae</taxon>
        <taxon>Zizania</taxon>
    </lineage>
</organism>
<proteinExistence type="predicted"/>
<dbReference type="InterPro" id="IPR045189">
    <property type="entry name" value="UBR4-like"/>
</dbReference>
<feature type="compositionally biased region" description="Acidic residues" evidence="5">
    <location>
        <begin position="1496"/>
        <end position="1506"/>
    </location>
</feature>
<evidence type="ECO:0000256" key="5">
    <source>
        <dbReference type="SAM" id="MobiDB-lite"/>
    </source>
</evidence>
<dbReference type="PROSITE" id="PS51157">
    <property type="entry name" value="ZF_UBR"/>
    <property type="match status" value="1"/>
</dbReference>
<feature type="domain" description="UBR-type" evidence="6">
    <location>
        <begin position="1530"/>
        <end position="1601"/>
    </location>
</feature>
<protein>
    <recommendedName>
        <fullName evidence="6">UBR-type domain-containing protein</fullName>
    </recommendedName>
</protein>
<comment type="caution">
    <text evidence="7">The sequence shown here is derived from an EMBL/GenBank/DDBJ whole genome shotgun (WGS) entry which is preliminary data.</text>
</comment>